<reference evidence="1 2" key="1">
    <citation type="journal article" date="2023" name="Plants (Basel)">
        <title>Bridging the Gap: Combining Genomics and Transcriptomics Approaches to Understand Stylosanthes scabra, an Orphan Legume from the Brazilian Caatinga.</title>
        <authorList>
            <person name="Ferreira-Neto J.R.C."/>
            <person name="da Silva M.D."/>
            <person name="Binneck E."/>
            <person name="de Melo N.F."/>
            <person name="da Silva R.H."/>
            <person name="de Melo A.L.T.M."/>
            <person name="Pandolfi V."/>
            <person name="Bustamante F.O."/>
            <person name="Brasileiro-Vidal A.C."/>
            <person name="Benko-Iseppon A.M."/>
        </authorList>
    </citation>
    <scope>NUCLEOTIDE SEQUENCE [LARGE SCALE GENOMIC DNA]</scope>
    <source>
        <tissue evidence="1">Leaves</tissue>
    </source>
</reference>
<comment type="caution">
    <text evidence="1">The sequence shown here is derived from an EMBL/GenBank/DDBJ whole genome shotgun (WGS) entry which is preliminary data.</text>
</comment>
<dbReference type="EMBL" id="JASCZI010000883">
    <property type="protein sequence ID" value="MED6113697.1"/>
    <property type="molecule type" value="Genomic_DNA"/>
</dbReference>
<name>A0ABU6QQB7_9FABA</name>
<protein>
    <submittedName>
        <fullName evidence="1">Uncharacterized protein</fullName>
    </submittedName>
</protein>
<dbReference type="Proteomes" id="UP001341840">
    <property type="component" value="Unassembled WGS sequence"/>
</dbReference>
<evidence type="ECO:0000313" key="1">
    <source>
        <dbReference type="EMBL" id="MED6113697.1"/>
    </source>
</evidence>
<accession>A0ABU6QQB7</accession>
<organism evidence="1 2">
    <name type="scientific">Stylosanthes scabra</name>
    <dbReference type="NCBI Taxonomy" id="79078"/>
    <lineage>
        <taxon>Eukaryota</taxon>
        <taxon>Viridiplantae</taxon>
        <taxon>Streptophyta</taxon>
        <taxon>Embryophyta</taxon>
        <taxon>Tracheophyta</taxon>
        <taxon>Spermatophyta</taxon>
        <taxon>Magnoliopsida</taxon>
        <taxon>eudicotyledons</taxon>
        <taxon>Gunneridae</taxon>
        <taxon>Pentapetalae</taxon>
        <taxon>rosids</taxon>
        <taxon>fabids</taxon>
        <taxon>Fabales</taxon>
        <taxon>Fabaceae</taxon>
        <taxon>Papilionoideae</taxon>
        <taxon>50 kb inversion clade</taxon>
        <taxon>dalbergioids sensu lato</taxon>
        <taxon>Dalbergieae</taxon>
        <taxon>Pterocarpus clade</taxon>
        <taxon>Stylosanthes</taxon>
    </lineage>
</organism>
<evidence type="ECO:0000313" key="2">
    <source>
        <dbReference type="Proteomes" id="UP001341840"/>
    </source>
</evidence>
<proteinExistence type="predicted"/>
<sequence>MSRRFSQIVVWVYPNVVPREGPDSVEFHCPDPVVFMMWPVEALSDMKKTILKYIRLSERKPVIIMAYRFLAMLPDRSCHYRVFWLINDEHVRAMFACHGRIMAD</sequence>
<keyword evidence="2" id="KW-1185">Reference proteome</keyword>
<gene>
    <name evidence="1" type="ORF">PIB30_073200</name>
</gene>